<gene>
    <name evidence="2" type="ORF">BDD43_3781</name>
</gene>
<dbReference type="AlphaFoldDB" id="A0A495J4F3"/>
<keyword evidence="1" id="KW-0472">Membrane</keyword>
<dbReference type="Pfam" id="PF05751">
    <property type="entry name" value="FixH"/>
    <property type="match status" value="1"/>
</dbReference>
<evidence type="ECO:0008006" key="4">
    <source>
        <dbReference type="Google" id="ProtNLM"/>
    </source>
</evidence>
<dbReference type="Proteomes" id="UP000268007">
    <property type="component" value="Unassembled WGS sequence"/>
</dbReference>
<keyword evidence="1" id="KW-1133">Transmembrane helix</keyword>
<reference evidence="2 3" key="1">
    <citation type="submission" date="2018-10" db="EMBL/GenBank/DDBJ databases">
        <title>Genomic Encyclopedia of Archaeal and Bacterial Type Strains, Phase II (KMG-II): from individual species to whole genera.</title>
        <authorList>
            <person name="Goeker M."/>
        </authorList>
    </citation>
    <scope>NUCLEOTIDE SEQUENCE [LARGE SCALE GENOMIC DNA]</scope>
    <source>
        <strain evidence="2 3">DSM 18602</strain>
    </source>
</reference>
<organism evidence="2 3">
    <name type="scientific">Mucilaginibacter gracilis</name>
    <dbReference type="NCBI Taxonomy" id="423350"/>
    <lineage>
        <taxon>Bacteria</taxon>
        <taxon>Pseudomonadati</taxon>
        <taxon>Bacteroidota</taxon>
        <taxon>Sphingobacteriia</taxon>
        <taxon>Sphingobacteriales</taxon>
        <taxon>Sphingobacteriaceae</taxon>
        <taxon>Mucilaginibacter</taxon>
    </lineage>
</organism>
<dbReference type="EMBL" id="RBKU01000001">
    <property type="protein sequence ID" value="RKR83571.1"/>
    <property type="molecule type" value="Genomic_DNA"/>
</dbReference>
<name>A0A495J4F3_9SPHI</name>
<dbReference type="OrthoDB" id="1493774at2"/>
<dbReference type="RefSeq" id="WP_121199049.1">
    <property type="nucleotide sequence ID" value="NZ_RBKU01000001.1"/>
</dbReference>
<feature type="transmembrane region" description="Helical" evidence="1">
    <location>
        <begin position="6"/>
        <end position="26"/>
    </location>
</feature>
<evidence type="ECO:0000256" key="1">
    <source>
        <dbReference type="SAM" id="Phobius"/>
    </source>
</evidence>
<evidence type="ECO:0000313" key="3">
    <source>
        <dbReference type="Proteomes" id="UP000268007"/>
    </source>
</evidence>
<dbReference type="InterPro" id="IPR008620">
    <property type="entry name" value="FixH"/>
</dbReference>
<sequence length="140" mass="16102">MNWGKGIVTGMLVFILFILSMCIYMFTTPQDEYDHQYYEKGLNFDQDYNKEMQVTKDKARPLVKINGNFCNIGFIEPAIGTVKFIRPSSQAMDKTIALNTQLGNSAQVSVKDLVSGKWKVILEWKSARKAYLYQQDVTIR</sequence>
<proteinExistence type="predicted"/>
<keyword evidence="3" id="KW-1185">Reference proteome</keyword>
<comment type="caution">
    <text evidence="2">The sequence shown here is derived from an EMBL/GenBank/DDBJ whole genome shotgun (WGS) entry which is preliminary data.</text>
</comment>
<accession>A0A495J4F3</accession>
<protein>
    <recommendedName>
        <fullName evidence="4">FixH protein</fullName>
    </recommendedName>
</protein>
<keyword evidence="1" id="KW-0812">Transmembrane</keyword>
<evidence type="ECO:0000313" key="2">
    <source>
        <dbReference type="EMBL" id="RKR83571.1"/>
    </source>
</evidence>